<accession>A0AAW9PTS0</accession>
<dbReference type="Proteomes" id="UP001333818">
    <property type="component" value="Unassembled WGS sequence"/>
</dbReference>
<dbReference type="AlphaFoldDB" id="A0AAW9PTS0"/>
<evidence type="ECO:0000313" key="1">
    <source>
        <dbReference type="EMBL" id="MEE3715766.1"/>
    </source>
</evidence>
<proteinExistence type="predicted"/>
<keyword evidence="2" id="KW-1185">Reference proteome</keyword>
<protein>
    <submittedName>
        <fullName evidence="1">Uncharacterized protein</fullName>
    </submittedName>
</protein>
<organism evidence="1 2">
    <name type="scientific">Tumidithrix elongata BACA0141</name>
    <dbReference type="NCBI Taxonomy" id="2716417"/>
    <lineage>
        <taxon>Bacteria</taxon>
        <taxon>Bacillati</taxon>
        <taxon>Cyanobacteriota</taxon>
        <taxon>Cyanophyceae</taxon>
        <taxon>Pseudanabaenales</taxon>
        <taxon>Pseudanabaenaceae</taxon>
        <taxon>Tumidithrix</taxon>
        <taxon>Tumidithrix elongata</taxon>
    </lineage>
</organism>
<name>A0AAW9PTS0_9CYAN</name>
<comment type="caution">
    <text evidence="1">The sequence shown here is derived from an EMBL/GenBank/DDBJ whole genome shotgun (WGS) entry which is preliminary data.</text>
</comment>
<dbReference type="EMBL" id="JAZBJZ010000007">
    <property type="protein sequence ID" value="MEE3715766.1"/>
    <property type="molecule type" value="Genomic_DNA"/>
</dbReference>
<evidence type="ECO:0000313" key="2">
    <source>
        <dbReference type="Proteomes" id="UP001333818"/>
    </source>
</evidence>
<gene>
    <name evidence="1" type="ORF">V2H45_03280</name>
</gene>
<dbReference type="RefSeq" id="WP_330482189.1">
    <property type="nucleotide sequence ID" value="NZ_JAZBJZ010000007.1"/>
</dbReference>
<sequence length="365" mass="40677">MKKILIALITASVWLDVQTLPIWAQVRRLPTDAEIQRLTIDLSKASAPFKDRRTSDQKLQLSTFTQAWSQIDPAVANFLGRWEGWEEYIAIYSSNVKNRVCIVFGGSGADGSGDGGSYLDFRQGKISNDRIITDDNLVIIRQGNTLGTAQIVQTFETRQPVVSPYFFPRGLTHPTHLGTGQPATELFQLFEKFDRLGCTASLPEASSEQCTRWEQFKLPVGRGYPTPAFHSLPNGFKRGCVLSQESLFTNNPLQVAYVLKDGAKPDATISDGKIVKVRGVPNFKRESANYLDRLTEQGQALKITWLTPTTLGADSQVRSLPLDRSVTMEDGRVCFRTVCMRSGAVSDRDLMQILDSGRGLWQRQP</sequence>
<reference evidence="1" key="1">
    <citation type="submission" date="2024-01" db="EMBL/GenBank/DDBJ databases">
        <title>Bank of Algae and Cyanobacteria of the Azores (BACA) strain genomes.</title>
        <authorList>
            <person name="Luz R."/>
            <person name="Cordeiro R."/>
            <person name="Fonseca A."/>
            <person name="Goncalves V."/>
        </authorList>
    </citation>
    <scope>NUCLEOTIDE SEQUENCE</scope>
    <source>
        <strain evidence="1">BACA0141</strain>
    </source>
</reference>